<evidence type="ECO:0000313" key="3">
    <source>
        <dbReference type="Proteomes" id="UP000478417"/>
    </source>
</evidence>
<dbReference type="RefSeq" id="WP_163966778.1">
    <property type="nucleotide sequence ID" value="NZ_JAAGNX010000003.1"/>
</dbReference>
<comment type="caution">
    <text evidence="2">The sequence shown here is derived from an EMBL/GenBank/DDBJ whole genome shotgun (WGS) entry which is preliminary data.</text>
</comment>
<name>A0A6B2M5E8_9BACT</name>
<keyword evidence="1" id="KW-0732">Signal</keyword>
<gene>
    <name evidence="2" type="ORF">G0Q06_12835</name>
</gene>
<evidence type="ECO:0000256" key="1">
    <source>
        <dbReference type="SAM" id="SignalP"/>
    </source>
</evidence>
<protein>
    <submittedName>
        <fullName evidence="2">Uncharacterized protein</fullName>
    </submittedName>
</protein>
<sequence>MKAVFFRCYLLLLFVPGSWASAAGWFEGVNDAHYPWLYHVDHGWMYATDSNGGGAWMWDTGLGWVWTNEAAYPFVYEPLAGWVKYEPSTHNPRQFLDISTAHWLVDESIENQNSYFPVPTEWETFTWFYIVNNGQPVDGTIDGITMRLNFWEYKVTFSGSDLKRKVNLQAGISGVANIEGEWFTLGGNLRLMTEERLERSALGLFEREADFSLYMRLFLDGQPVTINGYSTAYDFGELLMAFPWQRDLYEEPLHSTFYQVIPSGRVSGSVKFEVDGYPEETVEDYFNFNFDPLPTLHMEIVAKHDHYFLSTGQPFQRVVEVVVTQTVPDPTTGIVEQSQGRIWLAPGIGPIRFIEDNPVTGTPIVVEYSHSFM</sequence>
<organism evidence="2 3">
    <name type="scientific">Oceanipulchritudo coccoides</name>
    <dbReference type="NCBI Taxonomy" id="2706888"/>
    <lineage>
        <taxon>Bacteria</taxon>
        <taxon>Pseudomonadati</taxon>
        <taxon>Verrucomicrobiota</taxon>
        <taxon>Opitutia</taxon>
        <taxon>Puniceicoccales</taxon>
        <taxon>Oceanipulchritudinaceae</taxon>
        <taxon>Oceanipulchritudo</taxon>
    </lineage>
</organism>
<dbReference type="AlphaFoldDB" id="A0A6B2M5E8"/>
<evidence type="ECO:0000313" key="2">
    <source>
        <dbReference type="EMBL" id="NDV63344.1"/>
    </source>
</evidence>
<proteinExistence type="predicted"/>
<dbReference type="EMBL" id="JAAGNX010000003">
    <property type="protein sequence ID" value="NDV63344.1"/>
    <property type="molecule type" value="Genomic_DNA"/>
</dbReference>
<keyword evidence="3" id="KW-1185">Reference proteome</keyword>
<dbReference type="Proteomes" id="UP000478417">
    <property type="component" value="Unassembled WGS sequence"/>
</dbReference>
<feature type="signal peptide" evidence="1">
    <location>
        <begin position="1"/>
        <end position="22"/>
    </location>
</feature>
<accession>A0A6B2M5E8</accession>
<feature type="chain" id="PRO_5025647033" evidence="1">
    <location>
        <begin position="23"/>
        <end position="373"/>
    </location>
</feature>
<reference evidence="2 3" key="1">
    <citation type="submission" date="2020-02" db="EMBL/GenBank/DDBJ databases">
        <title>Albibacoteraceae fam. nov., the first described family within the subdivision 4 Verrucomicrobia.</title>
        <authorList>
            <person name="Xi F."/>
        </authorList>
    </citation>
    <scope>NUCLEOTIDE SEQUENCE [LARGE SCALE GENOMIC DNA]</scope>
    <source>
        <strain evidence="2 3">CK1056</strain>
    </source>
</reference>